<dbReference type="Proteomes" id="UP000240883">
    <property type="component" value="Unassembled WGS sequence"/>
</dbReference>
<keyword evidence="2" id="KW-1185">Reference proteome</keyword>
<sequence>MYMEPAWLHHGAHQEQQQFIDCPMRGIEWDSHRTQRLRNCGARSDHRWTLASETPKKKCFQGQVVPCMHVRTGTCSLTPPAHPTSWLDMWHVESIKPFTIEYPFLCLYRECAFASFDNITVTNTLVHRHLSMFPRDPVQCQFTTQPPPDFPYDTCFPPALSSLLVI</sequence>
<reference evidence="1 2" key="1">
    <citation type="journal article" date="2018" name="Front. Microbiol.">
        <title>Genome-Wide Analysis of Corynespora cassiicola Leaf Fall Disease Putative Effectors.</title>
        <authorList>
            <person name="Lopez D."/>
            <person name="Ribeiro S."/>
            <person name="Label P."/>
            <person name="Fumanal B."/>
            <person name="Venisse J.S."/>
            <person name="Kohler A."/>
            <person name="de Oliveira R.R."/>
            <person name="Labutti K."/>
            <person name="Lipzen A."/>
            <person name="Lail K."/>
            <person name="Bauer D."/>
            <person name="Ohm R.A."/>
            <person name="Barry K.W."/>
            <person name="Spatafora J."/>
            <person name="Grigoriev I.V."/>
            <person name="Martin F.M."/>
            <person name="Pujade-Renaud V."/>
        </authorList>
    </citation>
    <scope>NUCLEOTIDE SEQUENCE [LARGE SCALE GENOMIC DNA]</scope>
    <source>
        <strain evidence="1 2">Philippines</strain>
    </source>
</reference>
<protein>
    <submittedName>
        <fullName evidence="1">Uncharacterized protein</fullName>
    </submittedName>
</protein>
<dbReference type="AlphaFoldDB" id="A0A2T2NR77"/>
<evidence type="ECO:0000313" key="1">
    <source>
        <dbReference type="EMBL" id="PSN67903.1"/>
    </source>
</evidence>
<proteinExistence type="predicted"/>
<evidence type="ECO:0000313" key="2">
    <source>
        <dbReference type="Proteomes" id="UP000240883"/>
    </source>
</evidence>
<dbReference type="EMBL" id="KZ678134">
    <property type="protein sequence ID" value="PSN67903.1"/>
    <property type="molecule type" value="Genomic_DNA"/>
</dbReference>
<gene>
    <name evidence="1" type="ORF">BS50DRAFT_351729</name>
</gene>
<name>A0A2T2NR77_CORCC</name>
<organism evidence="1 2">
    <name type="scientific">Corynespora cassiicola Philippines</name>
    <dbReference type="NCBI Taxonomy" id="1448308"/>
    <lineage>
        <taxon>Eukaryota</taxon>
        <taxon>Fungi</taxon>
        <taxon>Dikarya</taxon>
        <taxon>Ascomycota</taxon>
        <taxon>Pezizomycotina</taxon>
        <taxon>Dothideomycetes</taxon>
        <taxon>Pleosporomycetidae</taxon>
        <taxon>Pleosporales</taxon>
        <taxon>Corynesporascaceae</taxon>
        <taxon>Corynespora</taxon>
    </lineage>
</organism>
<accession>A0A2T2NR77</accession>